<gene>
    <name evidence="1" type="ORF">PLOB_00016285</name>
</gene>
<evidence type="ECO:0000313" key="1">
    <source>
        <dbReference type="EMBL" id="CAH3034121.1"/>
    </source>
</evidence>
<dbReference type="Proteomes" id="UP001159405">
    <property type="component" value="Unassembled WGS sequence"/>
</dbReference>
<comment type="caution">
    <text evidence="1">The sequence shown here is derived from an EMBL/GenBank/DDBJ whole genome shotgun (WGS) entry which is preliminary data.</text>
</comment>
<protein>
    <submittedName>
        <fullName evidence="1">Uncharacterized protein</fullName>
    </submittedName>
</protein>
<sequence>MGGWAYQITKPPVCTNFNPFNHLKIISGRSTKMPNVIKVVGKLLMGYQLNVVTPFHYILVEQTNSSVFLFVSKKGNNRLSLHITGQHSTETRYSAHPSLVVSFDSSAKWLIFITIKERRRKKEAVLTAFELKI</sequence>
<name>A0ABN8MR81_9CNID</name>
<proteinExistence type="predicted"/>
<reference evidence="1 2" key="1">
    <citation type="submission" date="2022-05" db="EMBL/GenBank/DDBJ databases">
        <authorList>
            <consortium name="Genoscope - CEA"/>
            <person name="William W."/>
        </authorList>
    </citation>
    <scope>NUCLEOTIDE SEQUENCE [LARGE SCALE GENOMIC DNA]</scope>
</reference>
<keyword evidence="2" id="KW-1185">Reference proteome</keyword>
<evidence type="ECO:0000313" key="2">
    <source>
        <dbReference type="Proteomes" id="UP001159405"/>
    </source>
</evidence>
<organism evidence="1 2">
    <name type="scientific">Porites lobata</name>
    <dbReference type="NCBI Taxonomy" id="104759"/>
    <lineage>
        <taxon>Eukaryota</taxon>
        <taxon>Metazoa</taxon>
        <taxon>Cnidaria</taxon>
        <taxon>Anthozoa</taxon>
        <taxon>Hexacorallia</taxon>
        <taxon>Scleractinia</taxon>
        <taxon>Fungiina</taxon>
        <taxon>Poritidae</taxon>
        <taxon>Porites</taxon>
    </lineage>
</organism>
<accession>A0ABN8MR81</accession>
<dbReference type="EMBL" id="CALNXK010000002">
    <property type="protein sequence ID" value="CAH3034121.1"/>
    <property type="molecule type" value="Genomic_DNA"/>
</dbReference>